<dbReference type="STRING" id="665467.SAMN02982931_01487"/>
<evidence type="ECO:0000313" key="2">
    <source>
        <dbReference type="EMBL" id="SDB20355.1"/>
    </source>
</evidence>
<feature type="transmembrane region" description="Helical" evidence="1">
    <location>
        <begin position="49"/>
        <end position="71"/>
    </location>
</feature>
<organism evidence="2 3">
    <name type="scientific">Bauldia litoralis</name>
    <dbReference type="NCBI Taxonomy" id="665467"/>
    <lineage>
        <taxon>Bacteria</taxon>
        <taxon>Pseudomonadati</taxon>
        <taxon>Pseudomonadota</taxon>
        <taxon>Alphaproteobacteria</taxon>
        <taxon>Hyphomicrobiales</taxon>
        <taxon>Kaistiaceae</taxon>
        <taxon>Bauldia</taxon>
    </lineage>
</organism>
<feature type="transmembrane region" description="Helical" evidence="1">
    <location>
        <begin position="121"/>
        <end position="147"/>
    </location>
</feature>
<proteinExistence type="predicted"/>
<keyword evidence="3" id="KW-1185">Reference proteome</keyword>
<feature type="transmembrane region" description="Helical" evidence="1">
    <location>
        <begin position="154"/>
        <end position="175"/>
    </location>
</feature>
<accession>A0A1G6BI97</accession>
<keyword evidence="1" id="KW-0472">Membrane</keyword>
<evidence type="ECO:0008006" key="4">
    <source>
        <dbReference type="Google" id="ProtNLM"/>
    </source>
</evidence>
<evidence type="ECO:0000313" key="3">
    <source>
        <dbReference type="Proteomes" id="UP000199071"/>
    </source>
</evidence>
<dbReference type="OrthoDB" id="8075264at2"/>
<gene>
    <name evidence="2" type="ORF">SAMN02982931_01487</name>
</gene>
<keyword evidence="1" id="KW-1133">Transmembrane helix</keyword>
<feature type="transmembrane region" description="Helical" evidence="1">
    <location>
        <begin position="83"/>
        <end position="101"/>
    </location>
</feature>
<evidence type="ECO:0000256" key="1">
    <source>
        <dbReference type="SAM" id="Phobius"/>
    </source>
</evidence>
<dbReference type="Proteomes" id="UP000199071">
    <property type="component" value="Unassembled WGS sequence"/>
</dbReference>
<dbReference type="EMBL" id="FMXQ01000003">
    <property type="protein sequence ID" value="SDB20355.1"/>
    <property type="molecule type" value="Genomic_DNA"/>
</dbReference>
<dbReference type="RefSeq" id="WP_090875792.1">
    <property type="nucleotide sequence ID" value="NZ_FMXQ01000003.1"/>
</dbReference>
<name>A0A1G6BI97_9HYPH</name>
<feature type="transmembrane region" description="Helical" evidence="1">
    <location>
        <begin position="187"/>
        <end position="207"/>
    </location>
</feature>
<protein>
    <recommendedName>
        <fullName evidence="4">DUF998 domain-containing protein</fullName>
    </recommendedName>
</protein>
<sequence>MNSTTRTARMWLGTGSALLSAALVFHGPPDTDLTVQLHHVADGSQRWSIVHWTAAVSLFLISGGAFLALFGQAAGENLPGHPGAWMVMALGALATFTTAVAEAAVVAEAAHAGEQATFDIWWAFSSGMANGFFALAIATGFIALAVVRSNHREMPVWAAAVGTAAGFLSALGWTLGEHMGVSIGGPVWLISTLAMCLWLVWFGLAGLRVAHRSAAQTTP</sequence>
<keyword evidence="1" id="KW-0812">Transmembrane</keyword>
<reference evidence="2 3" key="1">
    <citation type="submission" date="2016-10" db="EMBL/GenBank/DDBJ databases">
        <authorList>
            <person name="de Groot N.N."/>
        </authorList>
    </citation>
    <scope>NUCLEOTIDE SEQUENCE [LARGE SCALE GENOMIC DNA]</scope>
    <source>
        <strain evidence="2 3">ATCC 35022</strain>
    </source>
</reference>
<dbReference type="AlphaFoldDB" id="A0A1G6BI97"/>